<evidence type="ECO:0000256" key="4">
    <source>
        <dbReference type="ARBA" id="ARBA00022723"/>
    </source>
</evidence>
<dbReference type="NCBIfam" id="NF010315">
    <property type="entry name" value="PRK13752.1"/>
    <property type="match status" value="1"/>
</dbReference>
<dbReference type="SMART" id="SM00422">
    <property type="entry name" value="HTH_MERR"/>
    <property type="match status" value="1"/>
</dbReference>
<dbReference type="InterPro" id="IPR015358">
    <property type="entry name" value="Tscrpt_reg_MerR_DNA-bd"/>
</dbReference>
<evidence type="ECO:0000256" key="2">
    <source>
        <dbReference type="ARBA" id="ARBA00022466"/>
    </source>
</evidence>
<evidence type="ECO:0000256" key="9">
    <source>
        <dbReference type="ARBA" id="ARBA00023163"/>
    </source>
</evidence>
<dbReference type="Pfam" id="PF00376">
    <property type="entry name" value="MerR"/>
    <property type="match status" value="1"/>
</dbReference>
<evidence type="ECO:0000256" key="7">
    <source>
        <dbReference type="ARBA" id="ARBA00023125"/>
    </source>
</evidence>
<keyword evidence="3" id="KW-0678">Repressor</keyword>
<evidence type="ECO:0000256" key="1">
    <source>
        <dbReference type="ARBA" id="ARBA00017146"/>
    </source>
</evidence>
<geneLocation type="plasmid" evidence="12">
    <name>pNDM-MAR</name>
</geneLocation>
<dbReference type="SUPFAM" id="SSF46955">
    <property type="entry name" value="Putative DNA-binding domain"/>
    <property type="match status" value="1"/>
</dbReference>
<evidence type="ECO:0000256" key="5">
    <source>
        <dbReference type="ARBA" id="ARBA00022914"/>
    </source>
</evidence>
<evidence type="ECO:0000256" key="6">
    <source>
        <dbReference type="ARBA" id="ARBA00023015"/>
    </source>
</evidence>
<dbReference type="Pfam" id="PF09278">
    <property type="entry name" value="MerR-DNA-bind"/>
    <property type="match status" value="1"/>
</dbReference>
<accession>H6U1T5</accession>
<dbReference type="PANTHER" id="PTHR30204">
    <property type="entry name" value="REDOX-CYCLING DRUG-SENSING TRANSCRIPTIONAL ACTIVATOR SOXR"/>
    <property type="match status" value="1"/>
</dbReference>
<keyword evidence="12" id="KW-0614">Plasmid</keyword>
<evidence type="ECO:0000256" key="3">
    <source>
        <dbReference type="ARBA" id="ARBA00022491"/>
    </source>
</evidence>
<dbReference type="GO" id="GO:0046689">
    <property type="term" value="P:response to mercury ion"/>
    <property type="evidence" value="ECO:0007669"/>
    <property type="project" value="UniProtKB-KW"/>
</dbReference>
<keyword evidence="6" id="KW-0805">Transcription regulation</keyword>
<evidence type="ECO:0000256" key="8">
    <source>
        <dbReference type="ARBA" id="ARBA00023159"/>
    </source>
</evidence>
<dbReference type="GO" id="GO:0045340">
    <property type="term" value="F:mercury ion binding"/>
    <property type="evidence" value="ECO:0007669"/>
    <property type="project" value="InterPro"/>
</dbReference>
<dbReference type="EMBL" id="JN420336">
    <property type="protein sequence ID" value="AFB82951.1"/>
    <property type="molecule type" value="Genomic_DNA"/>
</dbReference>
<keyword evidence="7" id="KW-0238">DNA-binding</keyword>
<name>H6U1T5_KLEPN</name>
<dbReference type="NCBIfam" id="TIGR02051">
    <property type="entry name" value="MerR"/>
    <property type="match status" value="1"/>
</dbReference>
<keyword evidence="4" id="KW-0479">Metal-binding</keyword>
<dbReference type="InterPro" id="IPR047057">
    <property type="entry name" value="MerR_fam"/>
</dbReference>
<dbReference type="InterPro" id="IPR011794">
    <property type="entry name" value="MerR"/>
</dbReference>
<protein>
    <recommendedName>
        <fullName evidence="1">Mercuric resistance operon regulatory protein</fullName>
    </recommendedName>
</protein>
<dbReference type="Gene3D" id="1.10.1660.10">
    <property type="match status" value="1"/>
</dbReference>
<dbReference type="CDD" id="cd04783">
    <property type="entry name" value="HTH_MerR1"/>
    <property type="match status" value="1"/>
</dbReference>
<sequence length="203" mass="22628">MSVRPLLAAPGSRSMQEWRPARRRRAHRARFVVQTYVGPFEFGLDSVTLLPYSCTESSDMENNLENLTIGVFAKAAGVNVETIRFYQRKGLLREPDKPYGSIRRYGEADVVRVKFVKSAQRLGFSLDEIAELLRLDDGTHCEEASSLAEHKLKDVREKMADLARMETVLSELVCACHARKGNVSCPLIASLQGEAGLARSAMP</sequence>
<evidence type="ECO:0000259" key="11">
    <source>
        <dbReference type="PROSITE" id="PS50937"/>
    </source>
</evidence>
<dbReference type="PANTHER" id="PTHR30204:SF69">
    <property type="entry name" value="MERR-FAMILY TRANSCRIPTIONAL REGULATOR"/>
    <property type="match status" value="1"/>
</dbReference>
<dbReference type="PROSITE" id="PS50937">
    <property type="entry name" value="HTH_MERR_2"/>
    <property type="match status" value="1"/>
</dbReference>
<dbReference type="PRINTS" id="PR00040">
    <property type="entry name" value="HTHMERR"/>
</dbReference>
<organism evidence="12">
    <name type="scientific">Klebsiella pneumoniae</name>
    <dbReference type="NCBI Taxonomy" id="573"/>
    <lineage>
        <taxon>Bacteria</taxon>
        <taxon>Pseudomonadati</taxon>
        <taxon>Pseudomonadota</taxon>
        <taxon>Gammaproteobacteria</taxon>
        <taxon>Enterobacterales</taxon>
        <taxon>Enterobacteriaceae</taxon>
        <taxon>Klebsiella/Raoultella group</taxon>
        <taxon>Klebsiella</taxon>
        <taxon>Klebsiella pneumoniae complex</taxon>
    </lineage>
</organism>
<keyword evidence="2" id="KW-0475">Mercuric resistance</keyword>
<dbReference type="InterPro" id="IPR009061">
    <property type="entry name" value="DNA-bd_dom_put_sf"/>
</dbReference>
<reference evidence="12" key="1">
    <citation type="journal article" date="2012" name="J. Antimicrob. Chemother.">
        <title>Complete sequencing of an IncH plasmid carrying the blaNDM-1, blaCTX-M-15 and qnrB1 genes.</title>
        <authorList>
            <person name="Villa L."/>
            <person name="Poirel L."/>
            <person name="Nordmann P."/>
            <person name="Carta C."/>
            <person name="Carattoli A."/>
        </authorList>
    </citation>
    <scope>NUCLEOTIDE SEQUENCE</scope>
    <source>
        <strain evidence="12">TCKpnC</strain>
        <plasmid evidence="12">pNDM-MAR</plasmid>
    </source>
</reference>
<dbReference type="AlphaFoldDB" id="H6U1T5"/>
<evidence type="ECO:0000313" key="12">
    <source>
        <dbReference type="EMBL" id="AFB82951.1"/>
    </source>
</evidence>
<keyword evidence="8" id="KW-0010">Activator</keyword>
<dbReference type="GO" id="GO:0003677">
    <property type="term" value="F:DNA binding"/>
    <property type="evidence" value="ECO:0007669"/>
    <property type="project" value="UniProtKB-KW"/>
</dbReference>
<feature type="domain" description="HTH merR-type" evidence="11">
    <location>
        <begin position="66"/>
        <end position="135"/>
    </location>
</feature>
<comment type="function">
    <text evidence="10">Mediates the mercuric-dependent induction of mercury resistance operon. In the absence of mercury MerR represses transcription by binding tightly to the mer operator region; when mercury is present the dimeric complex binds a single ion and becomes a potent transcriptional activator, while remaining bound to the mer site.</text>
</comment>
<evidence type="ECO:0000256" key="10">
    <source>
        <dbReference type="ARBA" id="ARBA00024874"/>
    </source>
</evidence>
<proteinExistence type="predicted"/>
<dbReference type="GO" id="GO:0003700">
    <property type="term" value="F:DNA-binding transcription factor activity"/>
    <property type="evidence" value="ECO:0007669"/>
    <property type="project" value="InterPro"/>
</dbReference>
<keyword evidence="5" id="KW-0476">Mercury</keyword>
<keyword evidence="9" id="KW-0804">Transcription</keyword>
<dbReference type="PROSITE" id="PS00552">
    <property type="entry name" value="HTH_MERR_1"/>
    <property type="match status" value="1"/>
</dbReference>
<dbReference type="InterPro" id="IPR000551">
    <property type="entry name" value="MerR-type_HTH_dom"/>
</dbReference>